<gene>
    <name evidence="1" type="ORF">HJ568_17485</name>
</gene>
<evidence type="ECO:0000313" key="1">
    <source>
        <dbReference type="EMBL" id="NMR71721.1"/>
    </source>
</evidence>
<name>A0ABX1UE59_9VIBR</name>
<dbReference type="EMBL" id="JABCJR010000047">
    <property type="protein sequence ID" value="NMR71721.1"/>
    <property type="molecule type" value="Genomic_DNA"/>
</dbReference>
<dbReference type="Proteomes" id="UP000590068">
    <property type="component" value="Unassembled WGS sequence"/>
</dbReference>
<keyword evidence="2" id="KW-1185">Reference proteome</keyword>
<sequence length="186" mass="19609">MVNGAPIATSCNVVANDYVAPEMTANQPGFSATASAAMYAGKGLIGALTVGNYNIKGVDANGSNVPSDLSLSALLGTLHYNTDIDFLGGKYRLGATLVSGGLYPGESDKDMNGKLLSVSRNTWVTPIKINEELANDVHVATSYTFRLRQNLGNTNTARKTCAKTVICNPVRLAILNRHCNVVSIMA</sequence>
<evidence type="ECO:0000313" key="2">
    <source>
        <dbReference type="Proteomes" id="UP000590068"/>
    </source>
</evidence>
<organism evidence="1 2">
    <name type="scientific">Vibrio breoganii</name>
    <dbReference type="NCBI Taxonomy" id="553239"/>
    <lineage>
        <taxon>Bacteria</taxon>
        <taxon>Pseudomonadati</taxon>
        <taxon>Pseudomonadota</taxon>
        <taxon>Gammaproteobacteria</taxon>
        <taxon>Vibrionales</taxon>
        <taxon>Vibrionaceae</taxon>
        <taxon>Vibrio</taxon>
    </lineage>
</organism>
<dbReference type="RefSeq" id="WP_102443914.1">
    <property type="nucleotide sequence ID" value="NZ_JABBXC010000049.1"/>
</dbReference>
<reference evidence="1 2" key="1">
    <citation type="submission" date="2020-04" db="EMBL/GenBank/DDBJ databases">
        <title>WGS-Seq of Vibrio isolated by the O'Toole Lab.</title>
        <authorList>
            <person name="Mckone K.P."/>
            <person name="Whitaker R."/>
            <person name="Sevigney J.L."/>
            <person name="Herring J.B."/>
            <person name="O'Toole G."/>
        </authorList>
    </citation>
    <scope>NUCLEOTIDE SEQUENCE [LARGE SCALE GENOMIC DNA]</scope>
    <source>
        <strain evidence="1 2">BS_02</strain>
    </source>
</reference>
<protein>
    <submittedName>
        <fullName evidence="1">Uncharacterized protein</fullName>
    </submittedName>
</protein>
<comment type="caution">
    <text evidence="1">The sequence shown here is derived from an EMBL/GenBank/DDBJ whole genome shotgun (WGS) entry which is preliminary data.</text>
</comment>
<proteinExistence type="predicted"/>
<accession>A0ABX1UE59</accession>